<evidence type="ECO:0000256" key="1">
    <source>
        <dbReference type="ARBA" id="ARBA00004141"/>
    </source>
</evidence>
<feature type="transmembrane region" description="Helical" evidence="10">
    <location>
        <begin position="44"/>
        <end position="63"/>
    </location>
</feature>
<feature type="transmembrane region" description="Helical" evidence="10">
    <location>
        <begin position="75"/>
        <end position="93"/>
    </location>
</feature>
<comment type="caution">
    <text evidence="11">The sequence shown here is derived from an EMBL/GenBank/DDBJ whole genome shotgun (WGS) entry which is preliminary data.</text>
</comment>
<dbReference type="GO" id="GO:0015743">
    <property type="term" value="P:malate transport"/>
    <property type="evidence" value="ECO:0007669"/>
    <property type="project" value="InterPro"/>
</dbReference>
<sequence length="420" mass="45759">MSSSTVISIPNGHGVAPQERKPRFSFPSISSFLREKGQYDSIKLIHSIKVGISLVLVSLLYLLKPLYDQVGENAMWAIMTVVVVFEFFVGATLSKGVNRGIGTVIGGGFGLATAVIAEDAGEMGNAIGVAIAVFVCGTAATYVRLLPSIKKTCDYGVMIFLLTFNLVAVSGIRGETVVQLARARLSTIGIGFGVCVFTSLCMHPMWASDELHNSVASRFEALACSIDGCLGEYFKLVEEKENQTGGVNFSGCQSVLYSTDKDDMLAKFARWEPWHGKFGFSHPWEKYLDIGKELREAAATIFSLKGCLQSPRQPSSTLRQSMREQCEELGSSLASSLRELGDSIKTMRKCRPRFLIVSKLQSKSEELNLLMSPSKLGALKNDDGLAIASFVFQLMDIVGQVEVLAKKVEELGELANFETK</sequence>
<keyword evidence="6" id="KW-0406">Ion transport</keyword>
<keyword evidence="7 10" id="KW-0472">Membrane</keyword>
<evidence type="ECO:0000256" key="2">
    <source>
        <dbReference type="ARBA" id="ARBA00007079"/>
    </source>
</evidence>
<feature type="transmembrane region" description="Helical" evidence="10">
    <location>
        <begin position="155"/>
        <end position="173"/>
    </location>
</feature>
<evidence type="ECO:0000256" key="7">
    <source>
        <dbReference type="ARBA" id="ARBA00023136"/>
    </source>
</evidence>
<dbReference type="Pfam" id="PF11744">
    <property type="entry name" value="ALMT"/>
    <property type="match status" value="1"/>
</dbReference>
<keyword evidence="8" id="KW-0407">Ion channel</keyword>
<evidence type="ECO:0000256" key="9">
    <source>
        <dbReference type="SAM" id="MobiDB-lite"/>
    </source>
</evidence>
<feature type="region of interest" description="Disordered" evidence="9">
    <location>
        <begin position="1"/>
        <end position="20"/>
    </location>
</feature>
<evidence type="ECO:0000256" key="5">
    <source>
        <dbReference type="ARBA" id="ARBA00022989"/>
    </source>
</evidence>
<comment type="subcellular location">
    <subcellularLocation>
        <location evidence="1">Membrane</location>
        <topology evidence="1">Multi-pass membrane protein</topology>
    </subcellularLocation>
</comment>
<proteinExistence type="inferred from homology"/>
<keyword evidence="5 10" id="KW-1133">Transmembrane helix</keyword>
<dbReference type="InterPro" id="IPR020966">
    <property type="entry name" value="ALMT"/>
</dbReference>
<evidence type="ECO:0000313" key="11">
    <source>
        <dbReference type="EMBL" id="RVX20847.1"/>
    </source>
</evidence>
<feature type="transmembrane region" description="Helical" evidence="10">
    <location>
        <begin position="123"/>
        <end position="143"/>
    </location>
</feature>
<evidence type="ECO:0000256" key="10">
    <source>
        <dbReference type="SAM" id="Phobius"/>
    </source>
</evidence>
<dbReference type="PANTHER" id="PTHR31086">
    <property type="entry name" value="ALUMINUM-ACTIVATED MALATE TRANSPORTER 10"/>
    <property type="match status" value="1"/>
</dbReference>
<keyword evidence="4 10" id="KW-0812">Transmembrane</keyword>
<dbReference type="GO" id="GO:0034220">
    <property type="term" value="P:monoatomic ion transmembrane transport"/>
    <property type="evidence" value="ECO:0007669"/>
    <property type="project" value="UniProtKB-KW"/>
</dbReference>
<evidence type="ECO:0000256" key="6">
    <source>
        <dbReference type="ARBA" id="ARBA00023065"/>
    </source>
</evidence>
<dbReference type="EMBL" id="QGNW01000006">
    <property type="protein sequence ID" value="RVX20847.1"/>
    <property type="molecule type" value="Genomic_DNA"/>
</dbReference>
<evidence type="ECO:0000256" key="3">
    <source>
        <dbReference type="ARBA" id="ARBA00022448"/>
    </source>
</evidence>
<reference evidence="11 12" key="1">
    <citation type="journal article" date="2018" name="PLoS Genet.">
        <title>Population sequencing reveals clonal diversity and ancestral inbreeding in the grapevine cultivar Chardonnay.</title>
        <authorList>
            <person name="Roach M.J."/>
            <person name="Johnson D.L."/>
            <person name="Bohlmann J."/>
            <person name="van Vuuren H.J."/>
            <person name="Jones S.J."/>
            <person name="Pretorius I.S."/>
            <person name="Schmidt S.A."/>
            <person name="Borneman A.R."/>
        </authorList>
    </citation>
    <scope>NUCLEOTIDE SEQUENCE [LARGE SCALE GENOMIC DNA]</scope>
    <source>
        <strain evidence="12">cv. Chardonnay</strain>
        <tissue evidence="11">Leaf</tissue>
    </source>
</reference>
<keyword evidence="3" id="KW-0813">Transport</keyword>
<feature type="transmembrane region" description="Helical" evidence="10">
    <location>
        <begin position="100"/>
        <end position="117"/>
    </location>
</feature>
<name>A0A438KI11_VITVI</name>
<evidence type="ECO:0000313" key="12">
    <source>
        <dbReference type="Proteomes" id="UP000288805"/>
    </source>
</evidence>
<dbReference type="Proteomes" id="UP000288805">
    <property type="component" value="Unassembled WGS sequence"/>
</dbReference>
<dbReference type="AlphaFoldDB" id="A0A438KI11"/>
<accession>A0A438KI11</accession>
<protein>
    <submittedName>
        <fullName evidence="11">Aluminum-activated malate transporter 12</fullName>
    </submittedName>
</protein>
<organism evidence="11 12">
    <name type="scientific">Vitis vinifera</name>
    <name type="common">Grape</name>
    <dbReference type="NCBI Taxonomy" id="29760"/>
    <lineage>
        <taxon>Eukaryota</taxon>
        <taxon>Viridiplantae</taxon>
        <taxon>Streptophyta</taxon>
        <taxon>Embryophyta</taxon>
        <taxon>Tracheophyta</taxon>
        <taxon>Spermatophyta</taxon>
        <taxon>Magnoliopsida</taxon>
        <taxon>eudicotyledons</taxon>
        <taxon>Gunneridae</taxon>
        <taxon>Pentapetalae</taxon>
        <taxon>rosids</taxon>
        <taxon>Vitales</taxon>
        <taxon>Vitaceae</taxon>
        <taxon>Viteae</taxon>
        <taxon>Vitis</taxon>
    </lineage>
</organism>
<gene>
    <name evidence="11" type="primary">ALMT12_0</name>
    <name evidence="11" type="ORF">CK203_002654</name>
</gene>
<evidence type="ECO:0000256" key="8">
    <source>
        <dbReference type="ARBA" id="ARBA00023303"/>
    </source>
</evidence>
<evidence type="ECO:0000256" key="4">
    <source>
        <dbReference type="ARBA" id="ARBA00022692"/>
    </source>
</evidence>
<dbReference type="GO" id="GO:0016020">
    <property type="term" value="C:membrane"/>
    <property type="evidence" value="ECO:0007669"/>
    <property type="project" value="UniProtKB-SubCell"/>
</dbReference>
<comment type="similarity">
    <text evidence="2">Belongs to the aromatic acid exporter (TC 2.A.85) family.</text>
</comment>